<reference evidence="2 3" key="1">
    <citation type="submission" date="2016-10" db="EMBL/GenBank/DDBJ databases">
        <authorList>
            <person name="de Groot N.N."/>
        </authorList>
    </citation>
    <scope>NUCLEOTIDE SEQUENCE [LARGE SCALE GENOMIC DNA]</scope>
    <source>
        <strain evidence="2 3">DSM 21800</strain>
    </source>
</reference>
<protein>
    <submittedName>
        <fullName evidence="2">Uncharacterized protein</fullName>
    </submittedName>
</protein>
<proteinExistence type="predicted"/>
<feature type="compositionally biased region" description="Low complexity" evidence="1">
    <location>
        <begin position="60"/>
        <end position="91"/>
    </location>
</feature>
<dbReference type="Proteomes" id="UP000199103">
    <property type="component" value="Chromosome I"/>
</dbReference>
<evidence type="ECO:0000313" key="3">
    <source>
        <dbReference type="Proteomes" id="UP000199103"/>
    </source>
</evidence>
<dbReference type="AlphaFoldDB" id="A0A1H1S400"/>
<feature type="region of interest" description="Disordered" evidence="1">
    <location>
        <begin position="289"/>
        <end position="315"/>
    </location>
</feature>
<gene>
    <name evidence="2" type="ORF">SAMN04489812_1852</name>
</gene>
<name>A0A1H1S400_9ACTN</name>
<feature type="compositionally biased region" description="Low complexity" evidence="1">
    <location>
        <begin position="106"/>
        <end position="122"/>
    </location>
</feature>
<accession>A0A1H1S400</accession>
<organism evidence="2 3">
    <name type="scientific">Microlunatus soli</name>
    <dbReference type="NCBI Taxonomy" id="630515"/>
    <lineage>
        <taxon>Bacteria</taxon>
        <taxon>Bacillati</taxon>
        <taxon>Actinomycetota</taxon>
        <taxon>Actinomycetes</taxon>
        <taxon>Propionibacteriales</taxon>
        <taxon>Propionibacteriaceae</taxon>
        <taxon>Microlunatus</taxon>
    </lineage>
</organism>
<keyword evidence="3" id="KW-1185">Reference proteome</keyword>
<dbReference type="EMBL" id="LT629772">
    <property type="protein sequence ID" value="SDS41959.1"/>
    <property type="molecule type" value="Genomic_DNA"/>
</dbReference>
<evidence type="ECO:0000313" key="2">
    <source>
        <dbReference type="EMBL" id="SDS41959.1"/>
    </source>
</evidence>
<feature type="region of interest" description="Disordered" evidence="1">
    <location>
        <begin position="1"/>
        <end position="122"/>
    </location>
</feature>
<evidence type="ECO:0000256" key="1">
    <source>
        <dbReference type="SAM" id="MobiDB-lite"/>
    </source>
</evidence>
<sequence>MVPAAMNSAAGPARAAEGRRKCRPAPNRPTSPMDPDATAYRGLPAHLRRLPPDRTAADLARVAASRPDASPPAARRPVARARGWAPVRGRPTGPARSSTRRDSQDPFAAPFAPTCAADSSRVPTSSVSPRIVMFYPGLLRDAQAPSAPHRCRMTCPADAPPPMHHTTHPDAARVRAAWCAAERIVQRTPRSGLNKWLVASAAMCVHGQIAGAKAGRGPSSERDAARVRAAWCAAERIVQRTPRSGLNKWLVASAATCVHGQIAGAKAGRGPSSERDAARVRAAWRAAERIVQPTPRLDVPAPRSPAPRSRTSREG</sequence>